<dbReference type="Pfam" id="PF00440">
    <property type="entry name" value="TetR_N"/>
    <property type="match status" value="1"/>
</dbReference>
<sequence length="210" mass="24752">MTQKERQEHSRQGILRAALEEFGRRDYDAVNMEQICKNHGISKGMMYHYYSGKDELFLLCVRDTFERLTAHVEAGMAQLGEGDALGSIQRFFLLRESYFQDHPERKRIFENAMLRPPEHLREEIWRLWEPLRRMNRAFLERMVRTMPLRPGLEPERVIRYLESTEASFRSLLLHDQEESEGKDLHTVLGVGAEMLDLILFGVLRQSADQV</sequence>
<dbReference type="InterPro" id="IPR009057">
    <property type="entry name" value="Homeodomain-like_sf"/>
</dbReference>
<dbReference type="SUPFAM" id="SSF48498">
    <property type="entry name" value="Tetracyclin repressor-like, C-terminal domain"/>
    <property type="match status" value="1"/>
</dbReference>
<dbReference type="InterPro" id="IPR036271">
    <property type="entry name" value="Tet_transcr_reg_TetR-rel_C_sf"/>
</dbReference>
<dbReference type="Gene3D" id="1.10.10.60">
    <property type="entry name" value="Homeodomain-like"/>
    <property type="match status" value="1"/>
</dbReference>
<reference evidence="4 5" key="1">
    <citation type="submission" date="2020-08" db="EMBL/GenBank/DDBJ databases">
        <title>Genome public.</title>
        <authorList>
            <person name="Liu C."/>
            <person name="Sun Q."/>
        </authorList>
    </citation>
    <scope>NUCLEOTIDE SEQUENCE [LARGE SCALE GENOMIC DNA]</scope>
    <source>
        <strain evidence="4 5">New-38</strain>
    </source>
</reference>
<dbReference type="InterPro" id="IPR001647">
    <property type="entry name" value="HTH_TetR"/>
</dbReference>
<dbReference type="RefSeq" id="WP_186963697.1">
    <property type="nucleotide sequence ID" value="NZ_JACOPR010000004.1"/>
</dbReference>
<organism evidence="4 5">
    <name type="scientific">Pseudoflavonifractor hominis</name>
    <dbReference type="NCBI Taxonomy" id="2763059"/>
    <lineage>
        <taxon>Bacteria</taxon>
        <taxon>Bacillati</taxon>
        <taxon>Bacillota</taxon>
        <taxon>Clostridia</taxon>
        <taxon>Eubacteriales</taxon>
        <taxon>Oscillospiraceae</taxon>
        <taxon>Pseudoflavonifractor</taxon>
    </lineage>
</organism>
<proteinExistence type="predicted"/>
<keyword evidence="1 2" id="KW-0238">DNA-binding</keyword>
<name>A0ABR7HTJ4_9FIRM</name>
<dbReference type="EMBL" id="JACOPR010000004">
    <property type="protein sequence ID" value="MBC5730830.1"/>
    <property type="molecule type" value="Genomic_DNA"/>
</dbReference>
<protein>
    <submittedName>
        <fullName evidence="4">TetR/AcrR family transcriptional regulator</fullName>
    </submittedName>
</protein>
<dbReference type="PANTHER" id="PTHR30055:SF226">
    <property type="entry name" value="HTH-TYPE TRANSCRIPTIONAL REGULATOR PKSA"/>
    <property type="match status" value="1"/>
</dbReference>
<accession>A0ABR7HTJ4</accession>
<keyword evidence="5" id="KW-1185">Reference proteome</keyword>
<dbReference type="PANTHER" id="PTHR30055">
    <property type="entry name" value="HTH-TYPE TRANSCRIPTIONAL REGULATOR RUTR"/>
    <property type="match status" value="1"/>
</dbReference>
<gene>
    <name evidence="4" type="ORF">H8S34_08305</name>
</gene>
<comment type="caution">
    <text evidence="4">The sequence shown here is derived from an EMBL/GenBank/DDBJ whole genome shotgun (WGS) entry which is preliminary data.</text>
</comment>
<evidence type="ECO:0000313" key="4">
    <source>
        <dbReference type="EMBL" id="MBC5730830.1"/>
    </source>
</evidence>
<evidence type="ECO:0000259" key="3">
    <source>
        <dbReference type="PROSITE" id="PS50977"/>
    </source>
</evidence>
<dbReference type="InterPro" id="IPR050109">
    <property type="entry name" value="HTH-type_TetR-like_transc_reg"/>
</dbReference>
<feature type="domain" description="HTH tetR-type" evidence="3">
    <location>
        <begin position="8"/>
        <end position="68"/>
    </location>
</feature>
<evidence type="ECO:0000256" key="2">
    <source>
        <dbReference type="PROSITE-ProRule" id="PRU00335"/>
    </source>
</evidence>
<evidence type="ECO:0000256" key="1">
    <source>
        <dbReference type="ARBA" id="ARBA00023125"/>
    </source>
</evidence>
<evidence type="ECO:0000313" key="5">
    <source>
        <dbReference type="Proteomes" id="UP000660021"/>
    </source>
</evidence>
<dbReference type="PRINTS" id="PR00455">
    <property type="entry name" value="HTHTETR"/>
</dbReference>
<dbReference type="Gene3D" id="1.10.357.10">
    <property type="entry name" value="Tetracycline Repressor, domain 2"/>
    <property type="match status" value="1"/>
</dbReference>
<feature type="DNA-binding region" description="H-T-H motif" evidence="2">
    <location>
        <begin position="31"/>
        <end position="50"/>
    </location>
</feature>
<dbReference type="PROSITE" id="PS50977">
    <property type="entry name" value="HTH_TETR_2"/>
    <property type="match status" value="1"/>
</dbReference>
<dbReference type="Proteomes" id="UP000660021">
    <property type="component" value="Unassembled WGS sequence"/>
</dbReference>
<dbReference type="SUPFAM" id="SSF46689">
    <property type="entry name" value="Homeodomain-like"/>
    <property type="match status" value="1"/>
</dbReference>